<dbReference type="InterPro" id="IPR023267">
    <property type="entry name" value="RCMT"/>
</dbReference>
<evidence type="ECO:0000256" key="14">
    <source>
        <dbReference type="PROSITE-ProRule" id="PRU01023"/>
    </source>
</evidence>
<dbReference type="GO" id="GO:0005829">
    <property type="term" value="C:cytosol"/>
    <property type="evidence" value="ECO:0007669"/>
    <property type="project" value="TreeGrafter"/>
</dbReference>
<dbReference type="InterPro" id="IPR054728">
    <property type="entry name" value="RsmB-like_ferredoxin"/>
</dbReference>
<dbReference type="GO" id="GO:0009383">
    <property type="term" value="F:rRNA (cytosine-C5-)-methyltransferase activity"/>
    <property type="evidence" value="ECO:0007669"/>
    <property type="project" value="TreeGrafter"/>
</dbReference>
<dbReference type="PROSITE" id="PS51686">
    <property type="entry name" value="SAM_MT_RSMB_NOP"/>
    <property type="match status" value="1"/>
</dbReference>
<organism evidence="16 17">
    <name type="scientific">Idiomarina zobellii</name>
    <dbReference type="NCBI Taxonomy" id="86103"/>
    <lineage>
        <taxon>Bacteria</taxon>
        <taxon>Pseudomonadati</taxon>
        <taxon>Pseudomonadota</taxon>
        <taxon>Gammaproteobacteria</taxon>
        <taxon>Alteromonadales</taxon>
        <taxon>Idiomarinaceae</taxon>
        <taxon>Idiomarina</taxon>
    </lineage>
</organism>
<dbReference type="FunFam" id="3.40.50.150:FF:000022">
    <property type="entry name" value="Ribosomal RNA small subunit methyltransferase B"/>
    <property type="match status" value="1"/>
</dbReference>
<evidence type="ECO:0000256" key="8">
    <source>
        <dbReference type="ARBA" id="ARBA00022679"/>
    </source>
</evidence>
<feature type="domain" description="SAM-dependent MTase RsmB/NOP-type" evidence="15">
    <location>
        <begin position="176"/>
        <end position="441"/>
    </location>
</feature>
<dbReference type="Pfam" id="PF01189">
    <property type="entry name" value="Methyltr_RsmB-F"/>
    <property type="match status" value="1"/>
</dbReference>
<evidence type="ECO:0000256" key="7">
    <source>
        <dbReference type="ARBA" id="ARBA00022603"/>
    </source>
</evidence>
<evidence type="ECO:0000313" key="17">
    <source>
        <dbReference type="Proteomes" id="UP000053030"/>
    </source>
</evidence>
<keyword evidence="7 14" id="KW-0489">Methyltransferase</keyword>
<keyword evidence="17" id="KW-1185">Reference proteome</keyword>
<evidence type="ECO:0000256" key="4">
    <source>
        <dbReference type="ARBA" id="ARBA00012140"/>
    </source>
</evidence>
<dbReference type="CDD" id="cd02440">
    <property type="entry name" value="AdoMet_MTases"/>
    <property type="match status" value="1"/>
</dbReference>
<dbReference type="EC" id="2.1.1.176" evidence="4"/>
<dbReference type="InterPro" id="IPR004573">
    <property type="entry name" value="rRNA_ssu_MeTfrase_B"/>
</dbReference>
<dbReference type="PANTHER" id="PTHR22807:SF61">
    <property type="entry name" value="NOL1_NOP2_SUN FAMILY PROTEIN _ ANTITERMINATION NUSB DOMAIN-CONTAINING PROTEIN"/>
    <property type="match status" value="1"/>
</dbReference>
<feature type="binding site" evidence="14">
    <location>
        <begin position="266"/>
        <end position="272"/>
    </location>
    <ligand>
        <name>S-adenosyl-L-methionine</name>
        <dbReference type="ChEBI" id="CHEBI:59789"/>
    </ligand>
</feature>
<dbReference type="InterPro" id="IPR029063">
    <property type="entry name" value="SAM-dependent_MTases_sf"/>
</dbReference>
<keyword evidence="5" id="KW-0963">Cytoplasm</keyword>
<dbReference type="GO" id="GO:0003723">
    <property type="term" value="F:RNA binding"/>
    <property type="evidence" value="ECO:0007669"/>
    <property type="project" value="UniProtKB-UniRule"/>
</dbReference>
<dbReference type="OrthoDB" id="9810297at2"/>
<accession>A0A837NFS1</accession>
<evidence type="ECO:0000256" key="11">
    <source>
        <dbReference type="ARBA" id="ARBA00030399"/>
    </source>
</evidence>
<evidence type="ECO:0000256" key="1">
    <source>
        <dbReference type="ARBA" id="ARBA00002724"/>
    </source>
</evidence>
<dbReference type="InterPro" id="IPR049560">
    <property type="entry name" value="MeTrfase_RsmB-F_NOP2_cat"/>
</dbReference>
<sequence length="442" mass="49126">MSEPNKTESKGSGAASRAAAATALFQVLEKGESLSTALPNATATLSASDKRLASAISYGVLRVLPTLNKLVGAKLQQPLKGKLKILHYLLLVGAYQLYCQRIKDHATVSATVESAAVLKKRNNKALVNGVLRQLLREAPEANDNFERQLPEDNNQNHPRWLVQQLEHDHGNKTEVILRENNQHPPMWLRVNERQFSRDDYLRQLQAEGIEAVADPQARNAIRLLTPCSVDKLPGFHEGAVSVQDRSAQLAADYLNVDASHRVLDCCAAPGGKLLHLLERHAFDYPVQAVELDANRIERIKENLTRQQLFAEVHCADAADTSAWWDGKSFDRILLDAPCSATGVIRRHPDIKWLRRQSDISELAELQGKILRALWETLAPGGELLYATCSILRDENQTQVGAFLKQHSDATLIPIEANRDMLQILPGEADGDGFFYARLKKAQ</sequence>
<dbReference type="InterPro" id="IPR018314">
    <property type="entry name" value="RsmB/NOL1/NOP2-like_CS"/>
</dbReference>
<dbReference type="Proteomes" id="UP000053030">
    <property type="component" value="Unassembled WGS sequence"/>
</dbReference>
<protein>
    <recommendedName>
        <fullName evidence="4">16S rRNA (cytosine(967)-C(5))-methyltransferase</fullName>
        <ecNumber evidence="4">2.1.1.176</ecNumber>
    </recommendedName>
    <alternativeName>
        <fullName evidence="11">16S rRNA m5C967 methyltransferase</fullName>
    </alternativeName>
    <alternativeName>
        <fullName evidence="12">rRNA (cytosine-C(5)-)-methyltransferase RsmB</fullName>
    </alternativeName>
</protein>
<comment type="caution">
    <text evidence="16">The sequence shown here is derived from an EMBL/GenBank/DDBJ whole genome shotgun (WGS) entry which is preliminary data.</text>
</comment>
<dbReference type="PANTHER" id="PTHR22807">
    <property type="entry name" value="NOP2 YEAST -RELATED NOL1/NOP2/FMU SUN DOMAIN-CONTAINING"/>
    <property type="match status" value="1"/>
</dbReference>
<evidence type="ECO:0000256" key="13">
    <source>
        <dbReference type="ARBA" id="ARBA00047283"/>
    </source>
</evidence>
<comment type="catalytic activity">
    <reaction evidence="13">
        <text>cytidine(967) in 16S rRNA + S-adenosyl-L-methionine = 5-methylcytidine(967) in 16S rRNA + S-adenosyl-L-homocysteine + H(+)</text>
        <dbReference type="Rhea" id="RHEA:42748"/>
        <dbReference type="Rhea" id="RHEA-COMP:10219"/>
        <dbReference type="Rhea" id="RHEA-COMP:10220"/>
        <dbReference type="ChEBI" id="CHEBI:15378"/>
        <dbReference type="ChEBI" id="CHEBI:57856"/>
        <dbReference type="ChEBI" id="CHEBI:59789"/>
        <dbReference type="ChEBI" id="CHEBI:74483"/>
        <dbReference type="ChEBI" id="CHEBI:82748"/>
        <dbReference type="EC" id="2.1.1.176"/>
    </reaction>
</comment>
<dbReference type="InterPro" id="IPR001678">
    <property type="entry name" value="MeTrfase_RsmB-F_NOP2_dom"/>
</dbReference>
<dbReference type="SUPFAM" id="SSF48013">
    <property type="entry name" value="NusB-like"/>
    <property type="match status" value="1"/>
</dbReference>
<keyword evidence="9 14" id="KW-0949">S-adenosyl-L-methionine</keyword>
<dbReference type="NCBIfam" id="TIGR00563">
    <property type="entry name" value="rsmB"/>
    <property type="match status" value="1"/>
</dbReference>
<keyword evidence="8 14" id="KW-0808">Transferase</keyword>
<feature type="active site" description="Nucleophile" evidence="14">
    <location>
        <position position="388"/>
    </location>
</feature>
<evidence type="ECO:0000259" key="15">
    <source>
        <dbReference type="PROSITE" id="PS51686"/>
    </source>
</evidence>
<evidence type="ECO:0000256" key="6">
    <source>
        <dbReference type="ARBA" id="ARBA00022552"/>
    </source>
</evidence>
<dbReference type="Gene3D" id="3.40.50.150">
    <property type="entry name" value="Vaccinia Virus protein VP39"/>
    <property type="match status" value="1"/>
</dbReference>
<evidence type="ECO:0000256" key="10">
    <source>
        <dbReference type="ARBA" id="ARBA00022884"/>
    </source>
</evidence>
<dbReference type="NCBIfam" id="NF011494">
    <property type="entry name" value="PRK14902.1"/>
    <property type="match status" value="1"/>
</dbReference>
<dbReference type="EMBL" id="LHSG01000011">
    <property type="protein sequence ID" value="KPD23301.1"/>
    <property type="molecule type" value="Genomic_DNA"/>
</dbReference>
<dbReference type="InterPro" id="IPR035926">
    <property type="entry name" value="NusB-like_sf"/>
</dbReference>
<evidence type="ECO:0000256" key="5">
    <source>
        <dbReference type="ARBA" id="ARBA00022490"/>
    </source>
</evidence>
<dbReference type="RefSeq" id="WP_053954111.1">
    <property type="nucleotide sequence ID" value="NZ_FNCB01000011.1"/>
</dbReference>
<feature type="binding site" evidence="14">
    <location>
        <position position="290"/>
    </location>
    <ligand>
        <name>S-adenosyl-L-methionine</name>
        <dbReference type="ChEBI" id="CHEBI:59789"/>
    </ligand>
</feature>
<evidence type="ECO:0000256" key="3">
    <source>
        <dbReference type="ARBA" id="ARBA00007494"/>
    </source>
</evidence>
<dbReference type="Gene3D" id="3.30.70.1170">
    <property type="entry name" value="Sun protein, domain 3"/>
    <property type="match status" value="1"/>
</dbReference>
<keyword evidence="6" id="KW-0698">rRNA processing</keyword>
<dbReference type="NCBIfam" id="NF008149">
    <property type="entry name" value="PRK10901.1"/>
    <property type="match status" value="1"/>
</dbReference>
<feature type="binding site" evidence="14">
    <location>
        <position position="316"/>
    </location>
    <ligand>
        <name>S-adenosyl-L-methionine</name>
        <dbReference type="ChEBI" id="CHEBI:59789"/>
    </ligand>
</feature>
<reference evidence="16 17" key="1">
    <citation type="submission" date="2015-08" db="EMBL/GenBank/DDBJ databases">
        <title>Genome sequencing and assembly of the deep-sea bacterium Idiomarina zobellii.</title>
        <authorList>
            <person name="Mithoefer S.D."/>
            <person name="Rheaume B.A."/>
            <person name="MacLea K.S."/>
        </authorList>
    </citation>
    <scope>NUCLEOTIDE SEQUENCE [LARGE SCALE GENOMIC DNA]</scope>
    <source>
        <strain evidence="16 17">KMM 231</strain>
    </source>
</reference>
<comment type="subcellular location">
    <subcellularLocation>
        <location evidence="2">Cytoplasm</location>
    </subcellularLocation>
</comment>
<name>A0A837NFS1_9GAMM</name>
<dbReference type="GO" id="GO:0070475">
    <property type="term" value="P:rRNA base methylation"/>
    <property type="evidence" value="ECO:0007669"/>
    <property type="project" value="TreeGrafter"/>
</dbReference>
<dbReference type="FunFam" id="3.30.70.1170:FF:000002">
    <property type="entry name" value="Ribosomal RNA small subunit methyltransferase B"/>
    <property type="match status" value="1"/>
</dbReference>
<gene>
    <name evidence="16" type="ORF">AFK76_09795</name>
</gene>
<comment type="similarity">
    <text evidence="3 14">Belongs to the class I-like SAM-binding methyltransferase superfamily. RsmB/NOP family.</text>
</comment>
<dbReference type="Gene3D" id="1.10.940.10">
    <property type="entry name" value="NusB-like"/>
    <property type="match status" value="1"/>
</dbReference>
<dbReference type="PRINTS" id="PR02008">
    <property type="entry name" value="RCMTFAMILY"/>
</dbReference>
<dbReference type="GO" id="GO:0006355">
    <property type="term" value="P:regulation of DNA-templated transcription"/>
    <property type="evidence" value="ECO:0007669"/>
    <property type="project" value="InterPro"/>
</dbReference>
<evidence type="ECO:0000256" key="2">
    <source>
        <dbReference type="ARBA" id="ARBA00004496"/>
    </source>
</evidence>
<dbReference type="PROSITE" id="PS01153">
    <property type="entry name" value="NOL1_NOP2_SUN"/>
    <property type="match status" value="1"/>
</dbReference>
<dbReference type="SUPFAM" id="SSF53335">
    <property type="entry name" value="S-adenosyl-L-methionine-dependent methyltransferases"/>
    <property type="match status" value="1"/>
</dbReference>
<dbReference type="Pfam" id="PF01029">
    <property type="entry name" value="NusB"/>
    <property type="match status" value="1"/>
</dbReference>
<dbReference type="Pfam" id="PF22458">
    <property type="entry name" value="RsmF-B_ferredox"/>
    <property type="match status" value="1"/>
</dbReference>
<comment type="function">
    <text evidence="1">Specifically methylates the cytosine at position 967 (m5C967) of 16S rRNA.</text>
</comment>
<dbReference type="InterPro" id="IPR006027">
    <property type="entry name" value="NusB_RsmB_TIM44"/>
</dbReference>
<feature type="binding site" evidence="14">
    <location>
        <position position="335"/>
    </location>
    <ligand>
        <name>S-adenosyl-L-methionine</name>
        <dbReference type="ChEBI" id="CHEBI:59789"/>
    </ligand>
</feature>
<evidence type="ECO:0000313" key="16">
    <source>
        <dbReference type="EMBL" id="KPD23301.1"/>
    </source>
</evidence>
<evidence type="ECO:0000256" key="9">
    <source>
        <dbReference type="ARBA" id="ARBA00022691"/>
    </source>
</evidence>
<proteinExistence type="inferred from homology"/>
<keyword evidence="10 14" id="KW-0694">RNA-binding</keyword>
<evidence type="ECO:0000256" key="12">
    <source>
        <dbReference type="ARBA" id="ARBA00031088"/>
    </source>
</evidence>
<dbReference type="AlphaFoldDB" id="A0A837NFS1"/>